<proteinExistence type="inferred from homology"/>
<dbReference type="Pfam" id="PF05336">
    <property type="entry name" value="rhaM"/>
    <property type="match status" value="1"/>
</dbReference>
<evidence type="ECO:0000256" key="2">
    <source>
        <dbReference type="ARBA" id="ARBA00023235"/>
    </source>
</evidence>
<evidence type="ECO:0000256" key="3">
    <source>
        <dbReference type="ARBA" id="ARBA00023277"/>
    </source>
</evidence>
<evidence type="ECO:0000256" key="5">
    <source>
        <dbReference type="NCBIfam" id="TIGR02625"/>
    </source>
</evidence>
<dbReference type="Gene3D" id="3.30.70.100">
    <property type="match status" value="1"/>
</dbReference>
<keyword evidence="4" id="KW-0684">Rhamnose metabolism</keyword>
<protein>
    <recommendedName>
        <fullName evidence="5">L-rhamnose mutarotase</fullName>
        <ecNumber evidence="5">5.1.3.32</ecNumber>
    </recommendedName>
</protein>
<comment type="caution">
    <text evidence="6">The sequence shown here is derived from an EMBL/GenBank/DDBJ whole genome shotgun (WGS) entry which is preliminary data.</text>
</comment>
<dbReference type="PANTHER" id="PTHR34389:SF2">
    <property type="entry name" value="L-RHAMNOSE MUTAROTASE"/>
    <property type="match status" value="1"/>
</dbReference>
<dbReference type="SUPFAM" id="SSF54909">
    <property type="entry name" value="Dimeric alpha+beta barrel"/>
    <property type="match status" value="1"/>
</dbReference>
<dbReference type="NCBIfam" id="TIGR02625">
    <property type="entry name" value="YiiL_rotase"/>
    <property type="match status" value="1"/>
</dbReference>
<dbReference type="EC" id="5.1.3.32" evidence="5"/>
<accession>A0ABQ5MJ24</accession>
<dbReference type="PANTHER" id="PTHR34389">
    <property type="entry name" value="L-RHAMNOSE MUTAROTASE"/>
    <property type="match status" value="1"/>
</dbReference>
<evidence type="ECO:0000313" key="6">
    <source>
        <dbReference type="EMBL" id="GLB49327.1"/>
    </source>
</evidence>
<keyword evidence="7" id="KW-1185">Reference proteome</keyword>
<sequence>MGRTRKNVLTNTPQEMQTVAFKMKLKSGCETEYKKRHDEIWPELSSLLTVSGIRDYHIFLDEETGVLFAFQKLTEEHTSNDLPQTSIMKKWWDHMSDIMEVNEDNSPVAIPLKEVFYLE</sequence>
<dbReference type="EMBL" id="BRVO01000002">
    <property type="protein sequence ID" value="GLB49327.1"/>
    <property type="molecule type" value="Genomic_DNA"/>
</dbReference>
<evidence type="ECO:0000256" key="4">
    <source>
        <dbReference type="ARBA" id="ARBA00023308"/>
    </source>
</evidence>
<keyword evidence="2" id="KW-0413">Isomerase</keyword>
<dbReference type="Proteomes" id="UP001143543">
    <property type="component" value="Unassembled WGS sequence"/>
</dbReference>
<dbReference type="HAMAP" id="MF_01663">
    <property type="entry name" value="L_rham_rotase"/>
    <property type="match status" value="1"/>
</dbReference>
<evidence type="ECO:0000256" key="1">
    <source>
        <dbReference type="ARBA" id="ARBA00022490"/>
    </source>
</evidence>
<name>A0ABQ5MJ24_9FLAO</name>
<evidence type="ECO:0000313" key="7">
    <source>
        <dbReference type="Proteomes" id="UP001143543"/>
    </source>
</evidence>
<dbReference type="InterPro" id="IPR008000">
    <property type="entry name" value="Rham/fucose_mutarotase"/>
</dbReference>
<dbReference type="RefSeq" id="WP_281764964.1">
    <property type="nucleotide sequence ID" value="NZ_BRVO01000002.1"/>
</dbReference>
<dbReference type="InterPro" id="IPR011008">
    <property type="entry name" value="Dimeric_a/b-barrel"/>
</dbReference>
<dbReference type="InterPro" id="IPR013448">
    <property type="entry name" value="L-rhamnose_mutarotase"/>
</dbReference>
<organism evidence="6 7">
    <name type="scientific">Neptunitalea lumnitzerae</name>
    <dbReference type="NCBI Taxonomy" id="2965509"/>
    <lineage>
        <taxon>Bacteria</taxon>
        <taxon>Pseudomonadati</taxon>
        <taxon>Bacteroidota</taxon>
        <taxon>Flavobacteriia</taxon>
        <taxon>Flavobacteriales</taxon>
        <taxon>Flavobacteriaceae</taxon>
        <taxon>Neptunitalea</taxon>
    </lineage>
</organism>
<keyword evidence="1" id="KW-0963">Cytoplasm</keyword>
<reference evidence="6" key="1">
    <citation type="submission" date="2022-07" db="EMBL/GenBank/DDBJ databases">
        <title>Taxonomy of Novel Oxalotrophic and Methylotrophic Bacteria.</title>
        <authorList>
            <person name="Sahin N."/>
            <person name="Tani A."/>
        </authorList>
    </citation>
    <scope>NUCLEOTIDE SEQUENCE</scope>
    <source>
        <strain evidence="6">Y10</strain>
    </source>
</reference>
<keyword evidence="3" id="KW-0119">Carbohydrate metabolism</keyword>
<gene>
    <name evidence="6" type="primary">rhaM</name>
    <name evidence="6" type="ORF">Y10_16950</name>
</gene>